<evidence type="ECO:0000313" key="3">
    <source>
        <dbReference type="EMBL" id="GGH20882.1"/>
    </source>
</evidence>
<dbReference type="Proteomes" id="UP000603912">
    <property type="component" value="Unassembled WGS sequence"/>
</dbReference>
<protein>
    <submittedName>
        <fullName evidence="3">FAD-dependent oxidoreductase</fullName>
    </submittedName>
</protein>
<dbReference type="Gene3D" id="3.30.9.10">
    <property type="entry name" value="D-Amino Acid Oxidase, subunit A, domain 2"/>
    <property type="match status" value="1"/>
</dbReference>
<dbReference type="RefSeq" id="WP_188518076.1">
    <property type="nucleotide sequence ID" value="NZ_BMES01000002.1"/>
</dbReference>
<dbReference type="AlphaFoldDB" id="A0A917I803"/>
<reference evidence="3" key="2">
    <citation type="submission" date="2020-09" db="EMBL/GenBank/DDBJ databases">
        <authorList>
            <person name="Sun Q."/>
            <person name="Zhou Y."/>
        </authorList>
    </citation>
    <scope>NUCLEOTIDE SEQUENCE</scope>
    <source>
        <strain evidence="3">CGMCC 1.12214</strain>
    </source>
</reference>
<evidence type="ECO:0000313" key="4">
    <source>
        <dbReference type="Proteomes" id="UP000603912"/>
    </source>
</evidence>
<name>A0A917I803_9HYPH</name>
<dbReference type="SUPFAM" id="SSF54373">
    <property type="entry name" value="FAD-linked reductases, C-terminal domain"/>
    <property type="match status" value="1"/>
</dbReference>
<feature type="domain" description="FAD dependent oxidoreductase" evidence="2">
    <location>
        <begin position="11"/>
        <end position="344"/>
    </location>
</feature>
<comment type="caution">
    <text evidence="3">The sequence shown here is derived from an EMBL/GenBank/DDBJ whole genome shotgun (WGS) entry which is preliminary data.</text>
</comment>
<proteinExistence type="predicted"/>
<dbReference type="Gene3D" id="3.50.50.60">
    <property type="entry name" value="FAD/NAD(P)-binding domain"/>
    <property type="match status" value="1"/>
</dbReference>
<dbReference type="InterPro" id="IPR036188">
    <property type="entry name" value="FAD/NAD-bd_sf"/>
</dbReference>
<dbReference type="SUPFAM" id="SSF51905">
    <property type="entry name" value="FAD/NAD(P)-binding domain"/>
    <property type="match status" value="1"/>
</dbReference>
<dbReference type="EMBL" id="BMES01000002">
    <property type="protein sequence ID" value="GGH20882.1"/>
    <property type="molecule type" value="Genomic_DNA"/>
</dbReference>
<evidence type="ECO:0000256" key="1">
    <source>
        <dbReference type="ARBA" id="ARBA00023002"/>
    </source>
</evidence>
<dbReference type="GO" id="GO:0005737">
    <property type="term" value="C:cytoplasm"/>
    <property type="evidence" value="ECO:0007669"/>
    <property type="project" value="TreeGrafter"/>
</dbReference>
<gene>
    <name evidence="3" type="ORF">GCM10007036_24750</name>
</gene>
<evidence type="ECO:0000259" key="2">
    <source>
        <dbReference type="Pfam" id="PF01266"/>
    </source>
</evidence>
<dbReference type="PANTHER" id="PTHR13847">
    <property type="entry name" value="SARCOSINE DEHYDROGENASE-RELATED"/>
    <property type="match status" value="1"/>
</dbReference>
<dbReference type="GO" id="GO:0016491">
    <property type="term" value="F:oxidoreductase activity"/>
    <property type="evidence" value="ECO:0007669"/>
    <property type="project" value="UniProtKB-KW"/>
</dbReference>
<keyword evidence="1" id="KW-0560">Oxidoreductase</keyword>
<dbReference type="InterPro" id="IPR006076">
    <property type="entry name" value="FAD-dep_OxRdtase"/>
</dbReference>
<reference evidence="3" key="1">
    <citation type="journal article" date="2014" name="Int. J. Syst. Evol. Microbiol.">
        <title>Complete genome sequence of Corynebacterium casei LMG S-19264T (=DSM 44701T), isolated from a smear-ripened cheese.</title>
        <authorList>
            <consortium name="US DOE Joint Genome Institute (JGI-PGF)"/>
            <person name="Walter F."/>
            <person name="Albersmeier A."/>
            <person name="Kalinowski J."/>
            <person name="Ruckert C."/>
        </authorList>
    </citation>
    <scope>NUCLEOTIDE SEQUENCE</scope>
    <source>
        <strain evidence="3">CGMCC 1.12214</strain>
    </source>
</reference>
<accession>A0A917I803</accession>
<sequence>MSLTTPQSEPDVVVIGGGLVGGAMAYGLARAGARVCVLDEGDLALRASRGNFALVWVQSKGMGMPEYAAWSKRSADAWHELAALLRDETAIDVAHSQPGGFTLCLSDAELQQRVDGMTRLHNQINMVEYGYEVLDHAETKRRLPDIGKDVAGSIYSPIDGHVNSLRLFRALHEALQRRGSDYRPNCAVEAITPENGGFRITGPWGEIRAPKVVLAAGLGNARLAPMVGLDAPVRPSKGQVIVTEKTAPFLHNPMVTVRQTDEGGVMIGDSQEDLGFDTVVTQPIISLMAERAVRMFPRLAGLNVVRTWSALRVMSPDGFPIYEQSTAHPGAFVTTCHSGVTLAANHVLTLAPAILAGALPDVVAPFNARRFNVPAHA</sequence>
<organism evidence="3 4">
    <name type="scientific">Alsobacter metallidurans</name>
    <dbReference type="NCBI Taxonomy" id="340221"/>
    <lineage>
        <taxon>Bacteria</taxon>
        <taxon>Pseudomonadati</taxon>
        <taxon>Pseudomonadota</taxon>
        <taxon>Alphaproteobacteria</taxon>
        <taxon>Hyphomicrobiales</taxon>
        <taxon>Alsobacteraceae</taxon>
        <taxon>Alsobacter</taxon>
    </lineage>
</organism>
<dbReference type="Pfam" id="PF01266">
    <property type="entry name" value="DAO"/>
    <property type="match status" value="1"/>
</dbReference>
<keyword evidence="4" id="KW-1185">Reference proteome</keyword>